<keyword evidence="10" id="KW-1185">Reference proteome</keyword>
<dbReference type="InterPro" id="IPR036770">
    <property type="entry name" value="Ankyrin_rpt-contain_sf"/>
</dbReference>
<dbReference type="InterPro" id="IPR027417">
    <property type="entry name" value="P-loop_NTPase"/>
</dbReference>
<dbReference type="Pfam" id="PF01544">
    <property type="entry name" value="CorA"/>
    <property type="match status" value="1"/>
</dbReference>
<feature type="repeat" description="ANK" evidence="6">
    <location>
        <begin position="583"/>
        <end position="615"/>
    </location>
</feature>
<dbReference type="InterPro" id="IPR056884">
    <property type="entry name" value="NPHP3-like_N"/>
</dbReference>
<dbReference type="EMBL" id="CAJRGZ010000017">
    <property type="protein sequence ID" value="CAG5156567.1"/>
    <property type="molecule type" value="Genomic_DNA"/>
</dbReference>
<dbReference type="Pfam" id="PF24883">
    <property type="entry name" value="NPHP3_N"/>
    <property type="match status" value="1"/>
</dbReference>
<reference evidence="9" key="1">
    <citation type="submission" date="2021-05" db="EMBL/GenBank/DDBJ databases">
        <authorList>
            <person name="Stam R."/>
        </authorList>
    </citation>
    <scope>NUCLEOTIDE SEQUENCE</scope>
    <source>
        <strain evidence="9">CS162</strain>
    </source>
</reference>
<comment type="subcellular location">
    <subcellularLocation>
        <location evidence="1">Membrane</location>
        <topology evidence="1">Multi-pass membrane protein</topology>
    </subcellularLocation>
</comment>
<evidence type="ECO:0000259" key="8">
    <source>
        <dbReference type="Pfam" id="PF24883"/>
    </source>
</evidence>
<gene>
    <name evidence="9" type="ORF">ALTATR162_LOCUS4364</name>
</gene>
<evidence type="ECO:0000313" key="10">
    <source>
        <dbReference type="Proteomes" id="UP000676310"/>
    </source>
</evidence>
<protein>
    <recommendedName>
        <fullName evidence="8">Nephrocystin 3-like N-terminal domain-containing protein</fullName>
    </recommendedName>
</protein>
<dbReference type="Gene3D" id="3.40.50.300">
    <property type="entry name" value="P-loop containing nucleotide triphosphate hydrolases"/>
    <property type="match status" value="1"/>
</dbReference>
<name>A0A8J2I1H7_9PLEO</name>
<feature type="domain" description="Nephrocystin 3-like N-terminal" evidence="8">
    <location>
        <begin position="19"/>
        <end position="188"/>
    </location>
</feature>
<evidence type="ECO:0000256" key="2">
    <source>
        <dbReference type="ARBA" id="ARBA00022692"/>
    </source>
</evidence>
<dbReference type="Proteomes" id="UP000676310">
    <property type="component" value="Unassembled WGS sequence"/>
</dbReference>
<accession>A0A8J2I1H7</accession>
<dbReference type="OrthoDB" id="195446at2759"/>
<dbReference type="InterPro" id="IPR002523">
    <property type="entry name" value="MgTranspt_CorA/ZnTranspt_ZntB"/>
</dbReference>
<evidence type="ECO:0000256" key="1">
    <source>
        <dbReference type="ARBA" id="ARBA00004141"/>
    </source>
</evidence>
<proteinExistence type="predicted"/>
<dbReference type="SUPFAM" id="SSF48403">
    <property type="entry name" value="Ankyrin repeat"/>
    <property type="match status" value="1"/>
</dbReference>
<comment type="caution">
    <text evidence="9">The sequence shown here is derived from an EMBL/GenBank/DDBJ whole genome shotgun (WGS) entry which is preliminary data.</text>
</comment>
<evidence type="ECO:0000313" key="9">
    <source>
        <dbReference type="EMBL" id="CAG5156567.1"/>
    </source>
</evidence>
<dbReference type="InterPro" id="IPR002110">
    <property type="entry name" value="Ankyrin_rpt"/>
</dbReference>
<keyword evidence="6" id="KW-0040">ANK repeat</keyword>
<keyword evidence="4 7" id="KW-1133">Transmembrane helix</keyword>
<evidence type="ECO:0000256" key="6">
    <source>
        <dbReference type="PROSITE-ProRule" id="PRU00023"/>
    </source>
</evidence>
<dbReference type="SMART" id="SM00248">
    <property type="entry name" value="ANK"/>
    <property type="match status" value="4"/>
</dbReference>
<organism evidence="9 10">
    <name type="scientific">Alternaria atra</name>
    <dbReference type="NCBI Taxonomy" id="119953"/>
    <lineage>
        <taxon>Eukaryota</taxon>
        <taxon>Fungi</taxon>
        <taxon>Dikarya</taxon>
        <taxon>Ascomycota</taxon>
        <taxon>Pezizomycotina</taxon>
        <taxon>Dothideomycetes</taxon>
        <taxon>Pleosporomycetidae</taxon>
        <taxon>Pleosporales</taxon>
        <taxon>Pleosporineae</taxon>
        <taxon>Pleosporaceae</taxon>
        <taxon>Alternaria</taxon>
        <taxon>Alternaria sect. Ulocladioides</taxon>
    </lineage>
</organism>
<evidence type="ECO:0000256" key="7">
    <source>
        <dbReference type="SAM" id="Phobius"/>
    </source>
</evidence>
<dbReference type="Pfam" id="PF12796">
    <property type="entry name" value="Ank_2"/>
    <property type="match status" value="1"/>
</dbReference>
<dbReference type="Gene3D" id="1.20.58.340">
    <property type="entry name" value="Magnesium transport protein CorA, transmembrane region"/>
    <property type="match status" value="1"/>
</dbReference>
<dbReference type="PROSITE" id="PS50297">
    <property type="entry name" value="ANK_REP_REGION"/>
    <property type="match status" value="2"/>
</dbReference>
<feature type="repeat" description="ANK" evidence="6">
    <location>
        <begin position="616"/>
        <end position="648"/>
    </location>
</feature>
<dbReference type="AlphaFoldDB" id="A0A8J2I1H7"/>
<feature type="repeat" description="ANK" evidence="6">
    <location>
        <begin position="550"/>
        <end position="582"/>
    </location>
</feature>
<sequence>MPSIADQQHAKLRRVYLKGTGGWFFKKEQFQKWLHDDCTTLVCPGIPGSGKTMIASEAVDLLSQMRSRVNESDDNNVQVPIGVAFAYFDAKFGDTHPALALTKQLLSQLMDDLPWSKLPQDSISWMEKNPPSLEAVTELAHRVGKSYRQVYIVIDALDEVKSARKGLKELITGLRGLQDCIRAKILFTLRNLPDIMGLLPEGDRLDITASEDDISAFIDHRLRSVLRNGARAPQTLREELKESLMSRSKEMFSLADAITIALSKFTLDKKMEFAHSPATPYVLKQFYQEEAYRIRTQSKDSAQLAGFVFSLMFYAKRRLTLSEIRQALAVANHIQGKHNTALNYNEKEFASALVSSSQGWLQIEPETQLLTWVHESASASLRDPLSKDKDQRGLPISVPKDVASICFSCLALPTFRSGPCRDDKMLRERLTDYPFYEYACEYWAQHASEAENEDCEVLFRFLQNNQSVSAAFEVFLVARGIPQGIFSDRILPRGITGMHLAAYFGLQSILKKLIKARTDDLAVRDSNGHSPLWWAANNRMKETAKILIPKDHEAVHLLVRMGNSDVVQMLLGVGFDLNRTGAWGRTLLHNAIMDDQAAIARNLLEKGAKVHKTDINGDTPLTLALQKEQRQIADVLLDMGASTRNTTVEQWRKAYAKPGHSVIQLNLEAGKTCIGFLTGNTQDAIQSATLAQSQATNLFIFSPSSDPLWLRSRKQSFSLTDEYVWEGPLITYLVVSRFPTATTTGWDAIFSLPTKAPIWIRWCMIKDENGENGFRRLVHSHNLPDTWIPKEMLHMYLQLLKQTKEWWEVTCELSELHLQRCREEVLGAKGGKPELTDQLLEDAQQWTALRKVLAQHIKGAGEFTSRYHRLYQEENAYEDCRIFLLKFQSDVEQRLDSLDTTSQNLIGIEFNLVTIQEARKSVTMAASLKRLSWITFVFLPATFSASLFGMNVDILKDNPSWKWYILVGGGCMLLTFTGWLLFKFTALEAWLDRTTNNTTAILGREKGKQKKAHLANVP</sequence>
<keyword evidence="2 7" id="KW-0812">Transmembrane</keyword>
<dbReference type="InterPro" id="IPR045863">
    <property type="entry name" value="CorA_TM1_TM2"/>
</dbReference>
<dbReference type="RefSeq" id="XP_043167910.1">
    <property type="nucleotide sequence ID" value="XM_043311975.1"/>
</dbReference>
<evidence type="ECO:0000256" key="5">
    <source>
        <dbReference type="ARBA" id="ARBA00023136"/>
    </source>
</evidence>
<feature type="transmembrane region" description="Helical" evidence="7">
    <location>
        <begin position="963"/>
        <end position="982"/>
    </location>
</feature>
<dbReference type="GO" id="GO:0016020">
    <property type="term" value="C:membrane"/>
    <property type="evidence" value="ECO:0007669"/>
    <property type="project" value="UniProtKB-SubCell"/>
</dbReference>
<dbReference type="SUPFAM" id="SSF144083">
    <property type="entry name" value="Magnesium transport protein CorA, transmembrane region"/>
    <property type="match status" value="1"/>
</dbReference>
<keyword evidence="3" id="KW-0677">Repeat</keyword>
<dbReference type="GO" id="GO:0046873">
    <property type="term" value="F:metal ion transmembrane transporter activity"/>
    <property type="evidence" value="ECO:0007669"/>
    <property type="project" value="InterPro"/>
</dbReference>
<dbReference type="PANTHER" id="PTHR10039:SF16">
    <property type="entry name" value="GPI INOSITOL-DEACYLASE"/>
    <property type="match status" value="1"/>
</dbReference>
<feature type="transmembrane region" description="Helical" evidence="7">
    <location>
        <begin position="931"/>
        <end position="951"/>
    </location>
</feature>
<dbReference type="Gene3D" id="1.25.40.20">
    <property type="entry name" value="Ankyrin repeat-containing domain"/>
    <property type="match status" value="1"/>
</dbReference>
<keyword evidence="5 7" id="KW-0472">Membrane</keyword>
<evidence type="ECO:0000256" key="3">
    <source>
        <dbReference type="ARBA" id="ARBA00022737"/>
    </source>
</evidence>
<evidence type="ECO:0000256" key="4">
    <source>
        <dbReference type="ARBA" id="ARBA00022989"/>
    </source>
</evidence>
<dbReference type="PANTHER" id="PTHR10039">
    <property type="entry name" value="AMELOGENIN"/>
    <property type="match status" value="1"/>
</dbReference>
<dbReference type="GeneID" id="67016023"/>
<dbReference type="PROSITE" id="PS50088">
    <property type="entry name" value="ANK_REPEAT"/>
    <property type="match status" value="3"/>
</dbReference>